<dbReference type="InterPro" id="IPR039741">
    <property type="entry name" value="UDP-sugar_pyrophosphorylase"/>
</dbReference>
<dbReference type="InterPro" id="IPR002618">
    <property type="entry name" value="UDPGP_fam"/>
</dbReference>
<dbReference type="Gene3D" id="3.90.550.10">
    <property type="entry name" value="Spore Coat Polysaccharide Biosynthesis Protein SpsA, Chain A"/>
    <property type="match status" value="1"/>
</dbReference>
<proteinExistence type="inferred from homology"/>
<evidence type="ECO:0000256" key="4">
    <source>
        <dbReference type="ARBA" id="ARBA00022679"/>
    </source>
</evidence>
<keyword evidence="8" id="KW-1185">Reference proteome</keyword>
<dbReference type="EC" id="2.7.7.23" evidence="3"/>
<comment type="similarity">
    <text evidence="2">Belongs to the UDPGP type 1 family.</text>
</comment>
<dbReference type="GO" id="GO:0003977">
    <property type="term" value="F:UDP-N-acetylglucosamine diphosphorylase activity"/>
    <property type="evidence" value="ECO:0007669"/>
    <property type="project" value="UniProtKB-EC"/>
</dbReference>
<dbReference type="InterPro" id="IPR029044">
    <property type="entry name" value="Nucleotide-diphossugar_trans"/>
</dbReference>
<dbReference type="STRING" id="145388.A0A0D2JT60"/>
<dbReference type="OrthoDB" id="532420at2759"/>
<dbReference type="AlphaFoldDB" id="A0A0D2JT60"/>
<keyword evidence="5 7" id="KW-0548">Nucleotidyltransferase</keyword>
<protein>
    <recommendedName>
        <fullName evidence="3">UDP-N-acetylglucosamine diphosphorylase</fullName>
        <ecNumber evidence="3">2.7.7.23</ecNumber>
    </recommendedName>
</protein>
<dbReference type="Proteomes" id="UP000054498">
    <property type="component" value="Unassembled WGS sequence"/>
</dbReference>
<dbReference type="KEGG" id="mng:MNEG_5843"/>
<reference evidence="7 8" key="1">
    <citation type="journal article" date="2013" name="BMC Genomics">
        <title>Reconstruction of the lipid metabolism for the microalga Monoraphidium neglectum from its genome sequence reveals characteristics suitable for biofuel production.</title>
        <authorList>
            <person name="Bogen C."/>
            <person name="Al-Dilaimi A."/>
            <person name="Albersmeier A."/>
            <person name="Wichmann J."/>
            <person name="Grundmann M."/>
            <person name="Rupp O."/>
            <person name="Lauersen K.J."/>
            <person name="Blifernez-Klassen O."/>
            <person name="Kalinowski J."/>
            <person name="Goesmann A."/>
            <person name="Mussgnug J.H."/>
            <person name="Kruse O."/>
        </authorList>
    </citation>
    <scope>NUCLEOTIDE SEQUENCE [LARGE SCALE GENOMIC DNA]</scope>
    <source>
        <strain evidence="7 8">SAG 48.87</strain>
    </source>
</reference>
<evidence type="ECO:0000256" key="6">
    <source>
        <dbReference type="ARBA" id="ARBA00048493"/>
    </source>
</evidence>
<dbReference type="RefSeq" id="XP_013901137.1">
    <property type="nucleotide sequence ID" value="XM_014045683.1"/>
</dbReference>
<evidence type="ECO:0000256" key="3">
    <source>
        <dbReference type="ARBA" id="ARBA00012457"/>
    </source>
</evidence>
<gene>
    <name evidence="7" type="ORF">MNEG_5843</name>
</gene>
<evidence type="ECO:0000313" key="7">
    <source>
        <dbReference type="EMBL" id="KIZ02118.1"/>
    </source>
</evidence>
<dbReference type="Pfam" id="PF01704">
    <property type="entry name" value="UDPGP"/>
    <property type="match status" value="1"/>
</dbReference>
<keyword evidence="4 7" id="KW-0808">Transferase</keyword>
<dbReference type="EMBL" id="KK101118">
    <property type="protein sequence ID" value="KIZ02118.1"/>
    <property type="molecule type" value="Genomic_DNA"/>
</dbReference>
<evidence type="ECO:0000313" key="8">
    <source>
        <dbReference type="Proteomes" id="UP000054498"/>
    </source>
</evidence>
<dbReference type="PANTHER" id="PTHR11952">
    <property type="entry name" value="UDP- GLUCOSE PYROPHOSPHORYLASE"/>
    <property type="match status" value="1"/>
</dbReference>
<comment type="pathway">
    <text evidence="1">Nucleotide-sugar biosynthesis; UDP-N-acetyl-alpha-D-glucosamine biosynthesis; UDP-N-acetyl-alpha-D-glucosamine from N-acetyl-alpha-D-glucosamine 1-phosphate: step 1/1.</text>
</comment>
<dbReference type="PANTHER" id="PTHR11952:SF2">
    <property type="entry name" value="LD24639P"/>
    <property type="match status" value="1"/>
</dbReference>
<dbReference type="GO" id="GO:0006048">
    <property type="term" value="P:UDP-N-acetylglucosamine biosynthetic process"/>
    <property type="evidence" value="ECO:0007669"/>
    <property type="project" value="TreeGrafter"/>
</dbReference>
<sequence>MATAVATDSYAELKARTKAAGQQQVLEDWDALTPEEQAALASEVKDLDFGFIRSALTASLASAGAAGEGAKPVAGVVQLGAGGATDEERRGWRDLGLRLVAEGKVAVLLLAGGQGTRLGSKLPKGCYDIGLPSHKSLFQLQAERLLALQRLAAQAGGGQGKALQWFIMTSPFTHADTVAHFEAGGYFGLDKAQVTFFQQGFLPCMTEEGQIIMETSSKVAKAPDGNGGLYRALHVSGALAAMQAAGVEALDVYCVDNSLARLGDPEFVGCCYARGTQVGARVLAKAHPEEKVGVFAATPEGRLQVLEYSELDPAKASSIDPATGQLYFNWSNICMHYFSIDWLAATVKALSGPGAAYHIARKAIPSKGGSKTPGVKLEMFIFDPFATADKTTLFEVAREDHFGPVKNAPGSDTDSPDTARALLLAQGARWAAAAGAKVAQDSAGLEVPALVSYAGEGLEGLVGGLEVAAPGPWLLGADGRLDA</sequence>
<evidence type="ECO:0000256" key="5">
    <source>
        <dbReference type="ARBA" id="ARBA00022695"/>
    </source>
</evidence>
<comment type="catalytic activity">
    <reaction evidence="6">
        <text>N-acetyl-alpha-D-glucosamine 1-phosphate + UTP + H(+) = UDP-N-acetyl-alpha-D-glucosamine + diphosphate</text>
        <dbReference type="Rhea" id="RHEA:13509"/>
        <dbReference type="ChEBI" id="CHEBI:15378"/>
        <dbReference type="ChEBI" id="CHEBI:33019"/>
        <dbReference type="ChEBI" id="CHEBI:46398"/>
        <dbReference type="ChEBI" id="CHEBI:57705"/>
        <dbReference type="ChEBI" id="CHEBI:57776"/>
        <dbReference type="EC" id="2.7.7.23"/>
    </reaction>
</comment>
<evidence type="ECO:0000256" key="1">
    <source>
        <dbReference type="ARBA" id="ARBA00005208"/>
    </source>
</evidence>
<organism evidence="7 8">
    <name type="scientific">Monoraphidium neglectum</name>
    <dbReference type="NCBI Taxonomy" id="145388"/>
    <lineage>
        <taxon>Eukaryota</taxon>
        <taxon>Viridiplantae</taxon>
        <taxon>Chlorophyta</taxon>
        <taxon>core chlorophytes</taxon>
        <taxon>Chlorophyceae</taxon>
        <taxon>CS clade</taxon>
        <taxon>Sphaeropleales</taxon>
        <taxon>Selenastraceae</taxon>
        <taxon>Monoraphidium</taxon>
    </lineage>
</organism>
<name>A0A0D2JT60_9CHLO</name>
<accession>A0A0D2JT60</accession>
<dbReference type="CDD" id="cd04193">
    <property type="entry name" value="UDPGlcNAc_PPase"/>
    <property type="match status" value="1"/>
</dbReference>
<dbReference type="SUPFAM" id="SSF53448">
    <property type="entry name" value="Nucleotide-diphospho-sugar transferases"/>
    <property type="match status" value="1"/>
</dbReference>
<evidence type="ECO:0000256" key="2">
    <source>
        <dbReference type="ARBA" id="ARBA00010401"/>
    </source>
</evidence>
<dbReference type="GeneID" id="25738720"/>